<comment type="caution">
    <text evidence="1">The sequence shown here is derived from an EMBL/GenBank/DDBJ whole genome shotgun (WGS) entry which is preliminary data.</text>
</comment>
<organism evidence="1 2">
    <name type="scientific">Diploptera punctata</name>
    <name type="common">Pacific beetle cockroach</name>
    <dbReference type="NCBI Taxonomy" id="6984"/>
    <lineage>
        <taxon>Eukaryota</taxon>
        <taxon>Metazoa</taxon>
        <taxon>Ecdysozoa</taxon>
        <taxon>Arthropoda</taxon>
        <taxon>Hexapoda</taxon>
        <taxon>Insecta</taxon>
        <taxon>Pterygota</taxon>
        <taxon>Neoptera</taxon>
        <taxon>Polyneoptera</taxon>
        <taxon>Dictyoptera</taxon>
        <taxon>Blattodea</taxon>
        <taxon>Blaberoidea</taxon>
        <taxon>Blaberidae</taxon>
        <taxon>Diplopterinae</taxon>
        <taxon>Diploptera</taxon>
    </lineage>
</organism>
<accession>A0AAD8A594</accession>
<protein>
    <submittedName>
        <fullName evidence="1">Uncharacterized protein</fullName>
    </submittedName>
</protein>
<dbReference type="Proteomes" id="UP001233999">
    <property type="component" value="Unassembled WGS sequence"/>
</dbReference>
<reference evidence="1" key="1">
    <citation type="journal article" date="2023" name="IScience">
        <title>Live-bearing cockroach genome reveals convergent evolutionary mechanisms linked to viviparity in insects and beyond.</title>
        <authorList>
            <person name="Fouks B."/>
            <person name="Harrison M.C."/>
            <person name="Mikhailova A.A."/>
            <person name="Marchal E."/>
            <person name="English S."/>
            <person name="Carruthers M."/>
            <person name="Jennings E.C."/>
            <person name="Chiamaka E.L."/>
            <person name="Frigard R.A."/>
            <person name="Pippel M."/>
            <person name="Attardo G.M."/>
            <person name="Benoit J.B."/>
            <person name="Bornberg-Bauer E."/>
            <person name="Tobe S.S."/>
        </authorList>
    </citation>
    <scope>NUCLEOTIDE SEQUENCE</scope>
    <source>
        <strain evidence="1">Stay&amp;Tobe</strain>
    </source>
</reference>
<dbReference type="EMBL" id="JASPKZ010003830">
    <property type="protein sequence ID" value="KAJ9592578.1"/>
    <property type="molecule type" value="Genomic_DNA"/>
</dbReference>
<name>A0AAD8A594_DIPPU</name>
<evidence type="ECO:0000313" key="2">
    <source>
        <dbReference type="Proteomes" id="UP001233999"/>
    </source>
</evidence>
<dbReference type="AlphaFoldDB" id="A0AAD8A594"/>
<reference evidence="1" key="2">
    <citation type="submission" date="2023-05" db="EMBL/GenBank/DDBJ databases">
        <authorList>
            <person name="Fouks B."/>
        </authorList>
    </citation>
    <scope>NUCLEOTIDE SEQUENCE</scope>
    <source>
        <strain evidence="1">Stay&amp;Tobe</strain>
        <tissue evidence="1">Testes</tissue>
    </source>
</reference>
<keyword evidence="2" id="KW-1185">Reference proteome</keyword>
<proteinExistence type="predicted"/>
<evidence type="ECO:0000313" key="1">
    <source>
        <dbReference type="EMBL" id="KAJ9592578.1"/>
    </source>
</evidence>
<sequence>MSLRLIQCLTYDIPNCIILKSILKEIPIEIIQPMSKSSEPEMRNTVKDILDNLNRARKQFENKPTNEVNKCGRTVSVEAACGGQNCQAREPAPPPCPAATKNFTNNKCFYIQNSS</sequence>
<gene>
    <name evidence="1" type="ORF">L9F63_015753</name>
</gene>